<keyword evidence="2" id="KW-0371">Homeobox</keyword>
<dbReference type="InterPro" id="IPR009057">
    <property type="entry name" value="Homeodomain-like_sf"/>
</dbReference>
<protein>
    <submittedName>
        <fullName evidence="2">Homeodomain-like protein</fullName>
    </submittedName>
</protein>
<organism evidence="2 3">
    <name type="scientific">Rhizophagus irregularis</name>
    <dbReference type="NCBI Taxonomy" id="588596"/>
    <lineage>
        <taxon>Eukaryota</taxon>
        <taxon>Fungi</taxon>
        <taxon>Fungi incertae sedis</taxon>
        <taxon>Mucoromycota</taxon>
        <taxon>Glomeromycotina</taxon>
        <taxon>Glomeromycetes</taxon>
        <taxon>Glomerales</taxon>
        <taxon>Glomeraceae</taxon>
        <taxon>Rhizophagus</taxon>
    </lineage>
</organism>
<dbReference type="InterPro" id="IPR002622">
    <property type="entry name" value="Transposase_14"/>
</dbReference>
<keyword evidence="3" id="KW-1185">Reference proteome</keyword>
<dbReference type="AlphaFoldDB" id="A0A2I1HEV1"/>
<dbReference type="VEuPathDB" id="FungiDB:FUN_006644"/>
<proteinExistence type="predicted"/>
<evidence type="ECO:0000259" key="1">
    <source>
        <dbReference type="Pfam" id="PF01710"/>
    </source>
</evidence>
<name>A0A2I1HEV1_9GLOM</name>
<evidence type="ECO:0000313" key="3">
    <source>
        <dbReference type="Proteomes" id="UP000234323"/>
    </source>
</evidence>
<dbReference type="Proteomes" id="UP000234323">
    <property type="component" value="Unassembled WGS sequence"/>
</dbReference>
<dbReference type="EMBL" id="LLXI01002529">
    <property type="protein sequence ID" value="PKY57375.1"/>
    <property type="molecule type" value="Genomic_DNA"/>
</dbReference>
<feature type="non-terminal residue" evidence="2">
    <location>
        <position position="113"/>
    </location>
</feature>
<dbReference type="InterPro" id="IPR036388">
    <property type="entry name" value="WH-like_DNA-bd_sf"/>
</dbReference>
<gene>
    <name evidence="2" type="ORF">RhiirA4_303303</name>
</gene>
<dbReference type="VEuPathDB" id="FungiDB:RhiirA1_371402"/>
<dbReference type="Pfam" id="PF01710">
    <property type="entry name" value="HTH_Tnp_IS630"/>
    <property type="match status" value="1"/>
</dbReference>
<feature type="non-terminal residue" evidence="2">
    <location>
        <position position="1"/>
    </location>
</feature>
<dbReference type="SUPFAM" id="SSF46689">
    <property type="entry name" value="Homeodomain-like"/>
    <property type="match status" value="1"/>
</dbReference>
<accession>A0A2I1HEV1</accession>
<keyword evidence="2" id="KW-0238">DNA-binding</keyword>
<dbReference type="GO" id="GO:0003677">
    <property type="term" value="F:DNA binding"/>
    <property type="evidence" value="ECO:0007669"/>
    <property type="project" value="UniProtKB-KW"/>
</dbReference>
<dbReference type="Gene3D" id="1.10.10.10">
    <property type="entry name" value="Winged helix-like DNA-binding domain superfamily/Winged helix DNA-binding domain"/>
    <property type="match status" value="1"/>
</dbReference>
<comment type="caution">
    <text evidence="2">The sequence shown here is derived from an EMBL/GenBank/DDBJ whole genome shotgun (WGS) entry which is preliminary data.</text>
</comment>
<reference evidence="2 3" key="1">
    <citation type="submission" date="2015-10" db="EMBL/GenBank/DDBJ databases">
        <title>Genome analyses suggest a sexual origin of heterokaryosis in a supposedly ancient asexual fungus.</title>
        <authorList>
            <person name="Ropars J."/>
            <person name="Sedzielewska K."/>
            <person name="Noel J."/>
            <person name="Charron P."/>
            <person name="Farinelli L."/>
            <person name="Marton T."/>
            <person name="Kruger M."/>
            <person name="Pelin A."/>
            <person name="Brachmann A."/>
            <person name="Corradi N."/>
        </authorList>
    </citation>
    <scope>NUCLEOTIDE SEQUENCE [LARGE SCALE GENOMIC DNA]</scope>
    <source>
        <strain evidence="2 3">A4</strain>
    </source>
</reference>
<feature type="domain" description="Transposase Synechocystis PCC 6803" evidence="1">
    <location>
        <begin position="1"/>
        <end position="113"/>
    </location>
</feature>
<sequence length="113" mass="13616">YSRDFKWRVVYLWNDGYSLEQISKVLYISRRTIYRILNYYILWKDVKNPIQELKGQKKIFNNSDLKILIGIVKENPDVYLDEMVAEMARRTGKEVSITTVWRSLKYCGITRKK</sequence>
<evidence type="ECO:0000313" key="2">
    <source>
        <dbReference type="EMBL" id="PKY57375.1"/>
    </source>
</evidence>